<organism evidence="2 3">
    <name type="scientific">Dendrobium nobile</name>
    <name type="common">Orchid</name>
    <dbReference type="NCBI Taxonomy" id="94219"/>
    <lineage>
        <taxon>Eukaryota</taxon>
        <taxon>Viridiplantae</taxon>
        <taxon>Streptophyta</taxon>
        <taxon>Embryophyta</taxon>
        <taxon>Tracheophyta</taxon>
        <taxon>Spermatophyta</taxon>
        <taxon>Magnoliopsida</taxon>
        <taxon>Liliopsida</taxon>
        <taxon>Asparagales</taxon>
        <taxon>Orchidaceae</taxon>
        <taxon>Epidendroideae</taxon>
        <taxon>Malaxideae</taxon>
        <taxon>Dendrobiinae</taxon>
        <taxon>Dendrobium</taxon>
    </lineage>
</organism>
<evidence type="ECO:0000313" key="2">
    <source>
        <dbReference type="EMBL" id="KAI0497613.1"/>
    </source>
</evidence>
<dbReference type="InterPro" id="IPR026960">
    <property type="entry name" value="RVT-Znf"/>
</dbReference>
<gene>
    <name evidence="2" type="ORF">KFK09_020845</name>
</gene>
<comment type="caution">
    <text evidence="2">The sequence shown here is derived from an EMBL/GenBank/DDBJ whole genome shotgun (WGS) entry which is preliminary data.</text>
</comment>
<protein>
    <recommendedName>
        <fullName evidence="1">Reverse transcriptase zinc-binding domain-containing protein</fullName>
    </recommendedName>
</protein>
<feature type="domain" description="Reverse transcriptase zinc-binding" evidence="1">
    <location>
        <begin position="165"/>
        <end position="233"/>
    </location>
</feature>
<sequence length="328" mass="37507">MRVALVFLVLMLLFTAIIVPLYIDCIIGLPLWRLGFSNTIPLLGNLLIPRLLPFGNLSVLLPLLLKLAGLLRFPLPLPALSFGMPGATHCLVELCPELANFEDHAVSNFISPGGEWIIPAPFSAVIQNEIYRVIIWEENSDCIAWANSGKFLFKNLVSDYYISVPDCNWMNFIWHKRHSLRFSLFTWLALVGGLKTVEELKRRNIIMDSSCPLCSAGAESVNHFFFDCNYTHSIIITLIPEVASFYLRPNLLQTFDWVNDHPTLSSQHKYILFITICCTVYYTWRERNERRFAPSASSVSTTKIKIKNAILCKITKWCDNDILRRFTN</sequence>
<keyword evidence="3" id="KW-1185">Reference proteome</keyword>
<accession>A0A8T3AMT2</accession>
<dbReference type="Proteomes" id="UP000829196">
    <property type="component" value="Unassembled WGS sequence"/>
</dbReference>
<reference evidence="2" key="1">
    <citation type="journal article" date="2022" name="Front. Genet.">
        <title>Chromosome-Scale Assembly of the Dendrobium nobile Genome Provides Insights Into the Molecular Mechanism of the Biosynthesis of the Medicinal Active Ingredient of Dendrobium.</title>
        <authorList>
            <person name="Xu Q."/>
            <person name="Niu S.-C."/>
            <person name="Li K.-L."/>
            <person name="Zheng P.-J."/>
            <person name="Zhang X.-J."/>
            <person name="Jia Y."/>
            <person name="Liu Y."/>
            <person name="Niu Y.-X."/>
            <person name="Yu L.-H."/>
            <person name="Chen D.-F."/>
            <person name="Zhang G.-Q."/>
        </authorList>
    </citation>
    <scope>NUCLEOTIDE SEQUENCE</scope>
    <source>
        <tissue evidence="2">Leaf</tissue>
    </source>
</reference>
<dbReference type="AlphaFoldDB" id="A0A8T3AMT2"/>
<dbReference type="Pfam" id="PF13966">
    <property type="entry name" value="zf-RVT"/>
    <property type="match status" value="1"/>
</dbReference>
<name>A0A8T3AMT2_DENNO</name>
<dbReference type="EMBL" id="JAGYWB010000015">
    <property type="protein sequence ID" value="KAI0497613.1"/>
    <property type="molecule type" value="Genomic_DNA"/>
</dbReference>
<proteinExistence type="predicted"/>
<dbReference type="OrthoDB" id="1938430at2759"/>
<evidence type="ECO:0000313" key="3">
    <source>
        <dbReference type="Proteomes" id="UP000829196"/>
    </source>
</evidence>
<evidence type="ECO:0000259" key="1">
    <source>
        <dbReference type="Pfam" id="PF13966"/>
    </source>
</evidence>